<sequence length="82" mass="9297">VNIMQVPEIFKAPLQSMPVASVHSNTLVSQYGVHVLYLENKRPLLAPEFDTVEAGIRKALRQQKIDRYQQLVVIKAKAKIVK</sequence>
<evidence type="ECO:0000313" key="1">
    <source>
        <dbReference type="EMBL" id="VAW47142.1"/>
    </source>
</evidence>
<proteinExistence type="predicted"/>
<evidence type="ECO:0008006" key="2">
    <source>
        <dbReference type="Google" id="ProtNLM"/>
    </source>
</evidence>
<protein>
    <recommendedName>
        <fullName evidence="2">Peptidylprolyl isomerase</fullName>
    </recommendedName>
</protein>
<dbReference type="EMBL" id="UOFA01000323">
    <property type="protein sequence ID" value="VAW47142.1"/>
    <property type="molecule type" value="Genomic_DNA"/>
</dbReference>
<dbReference type="AlphaFoldDB" id="A0A3B0W7G5"/>
<organism evidence="1">
    <name type="scientific">hydrothermal vent metagenome</name>
    <dbReference type="NCBI Taxonomy" id="652676"/>
    <lineage>
        <taxon>unclassified sequences</taxon>
        <taxon>metagenomes</taxon>
        <taxon>ecological metagenomes</taxon>
    </lineage>
</organism>
<gene>
    <name evidence="1" type="ORF">MNBD_GAMMA02-1366</name>
</gene>
<feature type="non-terminal residue" evidence="1">
    <location>
        <position position="1"/>
    </location>
</feature>
<name>A0A3B0W7G5_9ZZZZ</name>
<accession>A0A3B0W7G5</accession>
<reference evidence="1" key="1">
    <citation type="submission" date="2018-06" db="EMBL/GenBank/DDBJ databases">
        <authorList>
            <person name="Zhirakovskaya E."/>
        </authorList>
    </citation>
    <scope>NUCLEOTIDE SEQUENCE</scope>
</reference>